<accession>A0A8S5NUZ4</accession>
<organism evidence="1">
    <name type="scientific">Siphoviridae sp. ctTnV63</name>
    <dbReference type="NCBI Taxonomy" id="2825523"/>
    <lineage>
        <taxon>Viruses</taxon>
        <taxon>Duplodnaviria</taxon>
        <taxon>Heunggongvirae</taxon>
        <taxon>Uroviricota</taxon>
        <taxon>Caudoviricetes</taxon>
    </lineage>
</organism>
<protein>
    <submittedName>
        <fullName evidence="1">Uncharacterized protein</fullName>
    </submittedName>
</protein>
<proteinExistence type="predicted"/>
<name>A0A8S5NUZ4_9CAUD</name>
<dbReference type="EMBL" id="BK015264">
    <property type="protein sequence ID" value="DAD98605.1"/>
    <property type="molecule type" value="Genomic_DNA"/>
</dbReference>
<sequence>MLVSWKGYEFYFFLFPLAFCCWIKDSIYEKYYKSLHWNKARADRVLNKIILKVAKKDEKTNNFSFCLDLDNEYIFLKNSSFIDRCWIKTNFYTLLYYLITVYRLEGYVKIIDEDFQIFFTKRLDKPAEK</sequence>
<evidence type="ECO:0000313" key="1">
    <source>
        <dbReference type="EMBL" id="DAD98605.1"/>
    </source>
</evidence>
<reference evidence="1" key="1">
    <citation type="journal article" date="2021" name="Proc. Natl. Acad. Sci. U.S.A.">
        <title>A Catalog of Tens of Thousands of Viruses from Human Metagenomes Reveals Hidden Associations with Chronic Diseases.</title>
        <authorList>
            <person name="Tisza M.J."/>
            <person name="Buck C.B."/>
        </authorList>
    </citation>
    <scope>NUCLEOTIDE SEQUENCE</scope>
    <source>
        <strain evidence="1">CtTnV63</strain>
    </source>
</reference>